<dbReference type="PANTHER" id="PTHR47027">
    <property type="entry name" value="REVERSE TRANSCRIPTASE DOMAIN-CONTAINING PROTEIN"/>
    <property type="match status" value="1"/>
</dbReference>
<dbReference type="OrthoDB" id="418748at2759"/>
<dbReference type="InterPro" id="IPR043502">
    <property type="entry name" value="DNA/RNA_pol_sf"/>
</dbReference>
<dbReference type="SUPFAM" id="SSF56672">
    <property type="entry name" value="DNA/RNA polymerases"/>
    <property type="match status" value="1"/>
</dbReference>
<dbReference type="AlphaFoldDB" id="A0A815U1Q4"/>
<reference evidence="2" key="1">
    <citation type="submission" date="2021-02" db="EMBL/GenBank/DDBJ databases">
        <authorList>
            <person name="Nowell W R."/>
        </authorList>
    </citation>
    <scope>NUCLEOTIDE SEQUENCE</scope>
</reference>
<protein>
    <recommendedName>
        <fullName evidence="1">Reverse transcriptase domain-containing protein</fullName>
    </recommendedName>
</protein>
<feature type="domain" description="Reverse transcriptase" evidence="1">
    <location>
        <begin position="485"/>
        <end position="786"/>
    </location>
</feature>
<dbReference type="EMBL" id="CAJNOW010007427">
    <property type="protein sequence ID" value="CAF1513663.1"/>
    <property type="molecule type" value="Genomic_DNA"/>
</dbReference>
<evidence type="ECO:0000259" key="1">
    <source>
        <dbReference type="PROSITE" id="PS50878"/>
    </source>
</evidence>
<dbReference type="PANTHER" id="PTHR47027:SF20">
    <property type="entry name" value="REVERSE TRANSCRIPTASE-LIKE PROTEIN WITH RNA-DIRECTED DNA POLYMERASE DOMAIN"/>
    <property type="match status" value="1"/>
</dbReference>
<evidence type="ECO:0000313" key="3">
    <source>
        <dbReference type="Proteomes" id="UP000663834"/>
    </source>
</evidence>
<evidence type="ECO:0000313" key="2">
    <source>
        <dbReference type="EMBL" id="CAF1513663.1"/>
    </source>
</evidence>
<accession>A0A815U1Q4</accession>
<sequence>MIYSGAPHEMKTRKAHGVAICLDQTAAKVWKDSGSEWEPISERIVKIRLQCTPIHITVIAVYSPINPTTKEMANESDKFYSDLQDTINNVSTKDMIIIMGDLNARVGQKQQQHIAKSSVGPFTVDVENENGTRLTDFCEINNIIVSNTFFKHKLAHQTSWMHPRNKIWHMIDYTLVNKKFRSSVEDVRMFRRAAGAIGTDHHLMRVKIRMHLKSRRKNVNPKKMSVDNTKLKDDKLLEAFQKDLRDTIDATSDDTINIDERYQLFLSQLKEKAEQHFPVDKNSNRKRKEWLTTDILKIVDQKAQAFIEWQNNRGSKLEPKYQKKYERLRKTVKTMTEQRQVEYWDEVCEDIEKSIKNNDPATAFSIIRRLRGGSKRVENIPVQDKNGKLLVNSRDTLKRWGEFFCETLNVCALIDQNLIDQIQIPTLSTTEEHRQNAQPSIEEVRKAINQMKSRKAPGSDEVTVDILKAGGESVIRWLFYFFTDVWKNEQMAKEWSITTLIRLYKNKGDKKVCDNYRGIALLNATSKIFSRIILNRIQGLIDGQLLEIQSGFRSNRSTTDQIFTLKMTMEKRREFNKPLFMCFIDIAKAYDSVNRELLWKVCLNYGISEKLVNLLKMLYKDSIAKVKVNGEASDTFEIKTGVMQGGIPSPILFNILFDFIIRRIIDEADVTGVKFSYGSNDFCHGRSEKHDDFDILALLYADDLVVMCETAIDLEKFIKSFEKVTQQFGLTMSIKKTCLMSLQQLKEDQHRKVLKGQNVNYTDIDINIRNQKIETAVSFTYLGCIITNDQRHDTELSARLTKASKAFNMLRHAIWHRKSVSITARLRIFRACILPVLLYGSETWALTMKQVQRIASFYNRCLRTIIGVNLGDRMSNETLLDITGQPTIENIIRRNRLRWFGHVNRAVNQDGCPSLTKKTMFGYFHGEERPSNMGRSNRWEDSVLKDIEELNIGNWRKMTLDRSRWRETINRNVHANSVNKNVKSIVHDYKQRAAQRRKVERATLTGVIKRKVTEILVKENNQYKCPGCRKNFKPQGCLFHYGQALFRNFVDLNLRTAFQNDENVRIWFRSFAAIALLPPEDMNESIQHSRTTYPTTYRKEINSFLKYHNKTYGINSSFPPIMYNHYRNINPRTINHIEGRHNKWKKRSTKPHHDMYSCIDMFKNEQLLASDERHRHEAGAPPPKRRRATRIAEESLYRLWDKLEKKQIDKETFLKGAGLRYFQYLKIEQINKTDIDDLFLFIEQLRRKETTTCYLYIERIFISFMK</sequence>
<dbReference type="CDD" id="cd01650">
    <property type="entry name" value="RT_nLTR_like"/>
    <property type="match status" value="1"/>
</dbReference>
<dbReference type="InterPro" id="IPR036691">
    <property type="entry name" value="Endo/exonu/phosph_ase_sf"/>
</dbReference>
<gene>
    <name evidence="2" type="ORF">KQP761_LOCUS15297</name>
</gene>
<proteinExistence type="predicted"/>
<name>A0A815U1Q4_9BILA</name>
<dbReference type="Proteomes" id="UP000663834">
    <property type="component" value="Unassembled WGS sequence"/>
</dbReference>
<dbReference type="PROSITE" id="PS50878">
    <property type="entry name" value="RT_POL"/>
    <property type="match status" value="1"/>
</dbReference>
<dbReference type="Pfam" id="PF00078">
    <property type="entry name" value="RVT_1"/>
    <property type="match status" value="1"/>
</dbReference>
<dbReference type="Gene3D" id="3.60.10.10">
    <property type="entry name" value="Endonuclease/exonuclease/phosphatase"/>
    <property type="match status" value="1"/>
</dbReference>
<organism evidence="2 3">
    <name type="scientific">Rotaria magnacalcarata</name>
    <dbReference type="NCBI Taxonomy" id="392030"/>
    <lineage>
        <taxon>Eukaryota</taxon>
        <taxon>Metazoa</taxon>
        <taxon>Spiralia</taxon>
        <taxon>Gnathifera</taxon>
        <taxon>Rotifera</taxon>
        <taxon>Eurotatoria</taxon>
        <taxon>Bdelloidea</taxon>
        <taxon>Philodinida</taxon>
        <taxon>Philodinidae</taxon>
        <taxon>Rotaria</taxon>
    </lineage>
</organism>
<comment type="caution">
    <text evidence="2">The sequence shown here is derived from an EMBL/GenBank/DDBJ whole genome shotgun (WGS) entry which is preliminary data.</text>
</comment>
<dbReference type="InterPro" id="IPR000477">
    <property type="entry name" value="RT_dom"/>
</dbReference>
<dbReference type="SUPFAM" id="SSF56219">
    <property type="entry name" value="DNase I-like"/>
    <property type="match status" value="1"/>
</dbReference>